<dbReference type="Pfam" id="PF13263">
    <property type="entry name" value="PHP_C"/>
    <property type="match status" value="1"/>
</dbReference>
<dbReference type="PANTHER" id="PTHR42924:SF3">
    <property type="entry name" value="POLYMERASE_HISTIDINOL PHOSPHATASE N-TERMINAL DOMAIN-CONTAINING PROTEIN"/>
    <property type="match status" value="1"/>
</dbReference>
<gene>
    <name evidence="1" type="ORF">C4520_07825</name>
</gene>
<evidence type="ECO:0000313" key="1">
    <source>
        <dbReference type="EMBL" id="RJP22757.1"/>
    </source>
</evidence>
<reference evidence="1 2" key="1">
    <citation type="journal article" date="2017" name="ISME J.">
        <title>Energy and carbon metabolisms in a deep terrestrial subsurface fluid microbial community.</title>
        <authorList>
            <person name="Momper L."/>
            <person name="Jungbluth S.P."/>
            <person name="Lee M.D."/>
            <person name="Amend J.P."/>
        </authorList>
    </citation>
    <scope>NUCLEOTIDE SEQUENCE [LARGE SCALE GENOMIC DNA]</scope>
    <source>
        <strain evidence="1">SURF_5</strain>
    </source>
</reference>
<dbReference type="InterPro" id="IPR016195">
    <property type="entry name" value="Pol/histidinol_Pase-like"/>
</dbReference>
<organism evidence="1 2">
    <name type="scientific">Abyssobacteria bacterium (strain SURF_5)</name>
    <dbReference type="NCBI Taxonomy" id="2093360"/>
    <lineage>
        <taxon>Bacteria</taxon>
        <taxon>Pseudomonadati</taxon>
        <taxon>Candidatus Hydrogenedentota</taxon>
        <taxon>Candidatus Abyssobacteria</taxon>
    </lineage>
</organism>
<accession>A0A3A4NQM9</accession>
<sequence>MNHYFSGEFPRIMATKLLKTDFHTHTAEDPEEPIRHTSCQLIDRAHLLGYDALSVTNHNGICFNSYLRDYAAERGIILIPGAEITVHGKHVLIVNAQEKFLSARTFADIKNLKNRSNLVVAPHPFFPGLASLLWHVRKNIDLFDALEYSWFFNDNINFNTFAVNVALRYNMPLVCSSDCHHLPNFGSAYSLVEAEKDTDAIIDAVKRGRVQIAATPLNLRKFTRHGVEHVVDVLYGSLRHLWNGKR</sequence>
<comment type="caution">
    <text evidence="1">The sequence shown here is derived from an EMBL/GenBank/DDBJ whole genome shotgun (WGS) entry which is preliminary data.</text>
</comment>
<proteinExistence type="predicted"/>
<dbReference type="GO" id="GO:0004534">
    <property type="term" value="F:5'-3' RNA exonuclease activity"/>
    <property type="evidence" value="ECO:0007669"/>
    <property type="project" value="TreeGrafter"/>
</dbReference>
<dbReference type="EMBL" id="QZKU01000054">
    <property type="protein sequence ID" value="RJP22757.1"/>
    <property type="molecule type" value="Genomic_DNA"/>
</dbReference>
<dbReference type="PANTHER" id="PTHR42924">
    <property type="entry name" value="EXONUCLEASE"/>
    <property type="match status" value="1"/>
</dbReference>
<dbReference type="AlphaFoldDB" id="A0A3A4NQM9"/>
<dbReference type="Gene3D" id="3.20.20.140">
    <property type="entry name" value="Metal-dependent hydrolases"/>
    <property type="match status" value="1"/>
</dbReference>
<protein>
    <recommendedName>
        <fullName evidence="3">PHP domain-containing protein</fullName>
    </recommendedName>
</protein>
<name>A0A3A4NQM9_ABYX5</name>
<dbReference type="GO" id="GO:0035312">
    <property type="term" value="F:5'-3' DNA exonuclease activity"/>
    <property type="evidence" value="ECO:0007669"/>
    <property type="project" value="TreeGrafter"/>
</dbReference>
<dbReference type="CDD" id="cd07432">
    <property type="entry name" value="PHP_HisPPase"/>
    <property type="match status" value="1"/>
</dbReference>
<evidence type="ECO:0008006" key="3">
    <source>
        <dbReference type="Google" id="ProtNLM"/>
    </source>
</evidence>
<dbReference type="SUPFAM" id="SSF89550">
    <property type="entry name" value="PHP domain-like"/>
    <property type="match status" value="1"/>
</dbReference>
<dbReference type="InterPro" id="IPR052018">
    <property type="entry name" value="PHP_domain"/>
</dbReference>
<evidence type="ECO:0000313" key="2">
    <source>
        <dbReference type="Proteomes" id="UP000265882"/>
    </source>
</evidence>
<dbReference type="Proteomes" id="UP000265882">
    <property type="component" value="Unassembled WGS sequence"/>
</dbReference>